<name>A0AAV7MNV4_PLEWA</name>
<evidence type="ECO:0000313" key="3">
    <source>
        <dbReference type="EMBL" id="KAJ1105293.1"/>
    </source>
</evidence>
<dbReference type="AlphaFoldDB" id="A0AAV7MNV4"/>
<keyword evidence="4" id="KW-1185">Reference proteome</keyword>
<feature type="region of interest" description="Disordered" evidence="2">
    <location>
        <begin position="1"/>
        <end position="22"/>
    </location>
</feature>
<proteinExistence type="predicted"/>
<gene>
    <name evidence="3" type="ORF">NDU88_002701</name>
</gene>
<dbReference type="Proteomes" id="UP001066276">
    <property type="component" value="Chromosome 9"/>
</dbReference>
<sequence>MTWKLFETGRTKSDRPGMAGPGTRISVIQREPGASLDISVAAILAAHTQKFEGILNAVQSIKSTLEPKIDALRIDVGQLREALKKLKDRAATTKSTVSELRPSLANATKHIKDLQKEVLQLHQ</sequence>
<evidence type="ECO:0000256" key="1">
    <source>
        <dbReference type="SAM" id="Coils"/>
    </source>
</evidence>
<protein>
    <submittedName>
        <fullName evidence="3">Uncharacterized protein</fullName>
    </submittedName>
</protein>
<comment type="caution">
    <text evidence="3">The sequence shown here is derived from an EMBL/GenBank/DDBJ whole genome shotgun (WGS) entry which is preliminary data.</text>
</comment>
<evidence type="ECO:0000256" key="2">
    <source>
        <dbReference type="SAM" id="MobiDB-lite"/>
    </source>
</evidence>
<reference evidence="3" key="1">
    <citation type="journal article" date="2022" name="bioRxiv">
        <title>Sequencing and chromosome-scale assembly of the giantPleurodeles waltlgenome.</title>
        <authorList>
            <person name="Brown T."/>
            <person name="Elewa A."/>
            <person name="Iarovenko S."/>
            <person name="Subramanian E."/>
            <person name="Araus A.J."/>
            <person name="Petzold A."/>
            <person name="Susuki M."/>
            <person name="Suzuki K.-i.T."/>
            <person name="Hayashi T."/>
            <person name="Toyoda A."/>
            <person name="Oliveira C."/>
            <person name="Osipova E."/>
            <person name="Leigh N.D."/>
            <person name="Simon A."/>
            <person name="Yun M.H."/>
        </authorList>
    </citation>
    <scope>NUCLEOTIDE SEQUENCE</scope>
    <source>
        <strain evidence="3">20211129_DDA</strain>
        <tissue evidence="3">Liver</tissue>
    </source>
</reference>
<dbReference type="EMBL" id="JANPWB010000013">
    <property type="protein sequence ID" value="KAJ1105293.1"/>
    <property type="molecule type" value="Genomic_DNA"/>
</dbReference>
<evidence type="ECO:0000313" key="4">
    <source>
        <dbReference type="Proteomes" id="UP001066276"/>
    </source>
</evidence>
<feature type="coiled-coil region" evidence="1">
    <location>
        <begin position="69"/>
        <end position="96"/>
    </location>
</feature>
<accession>A0AAV7MNV4</accession>
<keyword evidence="1" id="KW-0175">Coiled coil</keyword>
<organism evidence="3 4">
    <name type="scientific">Pleurodeles waltl</name>
    <name type="common">Iberian ribbed newt</name>
    <dbReference type="NCBI Taxonomy" id="8319"/>
    <lineage>
        <taxon>Eukaryota</taxon>
        <taxon>Metazoa</taxon>
        <taxon>Chordata</taxon>
        <taxon>Craniata</taxon>
        <taxon>Vertebrata</taxon>
        <taxon>Euteleostomi</taxon>
        <taxon>Amphibia</taxon>
        <taxon>Batrachia</taxon>
        <taxon>Caudata</taxon>
        <taxon>Salamandroidea</taxon>
        <taxon>Salamandridae</taxon>
        <taxon>Pleurodelinae</taxon>
        <taxon>Pleurodeles</taxon>
    </lineage>
</organism>